<evidence type="ECO:0000256" key="6">
    <source>
        <dbReference type="SAM" id="MobiDB-lite"/>
    </source>
</evidence>
<evidence type="ECO:0000259" key="7">
    <source>
        <dbReference type="PROSITE" id="PS50090"/>
    </source>
</evidence>
<keyword evidence="10" id="KW-1185">Reference proteome</keyword>
<evidence type="ECO:0000256" key="2">
    <source>
        <dbReference type="ARBA" id="ARBA00022737"/>
    </source>
</evidence>
<dbReference type="PANTHER" id="PTHR10641">
    <property type="entry name" value="MYB FAMILY TRANSCRIPTION FACTOR"/>
    <property type="match status" value="1"/>
</dbReference>
<dbReference type="Pfam" id="PF00249">
    <property type="entry name" value="Myb_DNA-binding"/>
    <property type="match status" value="2"/>
</dbReference>
<evidence type="ECO:0000313" key="10">
    <source>
        <dbReference type="Proteomes" id="UP001567538"/>
    </source>
</evidence>
<proteinExistence type="predicted"/>
<dbReference type="PROSITE" id="PS50090">
    <property type="entry name" value="MYB_LIKE"/>
    <property type="match status" value="2"/>
</dbReference>
<dbReference type="SMART" id="SM00717">
    <property type="entry name" value="SANT"/>
    <property type="match status" value="2"/>
</dbReference>
<feature type="domain" description="HTH myb-type" evidence="8">
    <location>
        <begin position="62"/>
        <end position="116"/>
    </location>
</feature>
<dbReference type="FunFam" id="1.10.10.60:FF:000001">
    <property type="entry name" value="MYB-related transcription factor"/>
    <property type="match status" value="1"/>
</dbReference>
<dbReference type="InterPro" id="IPR001005">
    <property type="entry name" value="SANT/Myb"/>
</dbReference>
<gene>
    <name evidence="9" type="ORF">AAHA92_19981</name>
</gene>
<evidence type="ECO:0000256" key="1">
    <source>
        <dbReference type="ARBA" id="ARBA00004123"/>
    </source>
</evidence>
<dbReference type="SUPFAM" id="SSF46689">
    <property type="entry name" value="Homeodomain-like"/>
    <property type="match status" value="1"/>
</dbReference>
<dbReference type="InterPro" id="IPR015495">
    <property type="entry name" value="Myb_TF_plants"/>
</dbReference>
<dbReference type="GO" id="GO:0005634">
    <property type="term" value="C:nucleus"/>
    <property type="evidence" value="ECO:0007669"/>
    <property type="project" value="UniProtKB-SubCell"/>
</dbReference>
<dbReference type="Gene3D" id="1.10.10.60">
    <property type="entry name" value="Homeodomain-like"/>
    <property type="match status" value="2"/>
</dbReference>
<comment type="function">
    <text evidence="5">Transcription factor.</text>
</comment>
<dbReference type="InterPro" id="IPR017930">
    <property type="entry name" value="Myb_dom"/>
</dbReference>
<organism evidence="9 10">
    <name type="scientific">Salvia divinorum</name>
    <name type="common">Maria pastora</name>
    <name type="synonym">Diviner's sage</name>
    <dbReference type="NCBI Taxonomy" id="28513"/>
    <lineage>
        <taxon>Eukaryota</taxon>
        <taxon>Viridiplantae</taxon>
        <taxon>Streptophyta</taxon>
        <taxon>Embryophyta</taxon>
        <taxon>Tracheophyta</taxon>
        <taxon>Spermatophyta</taxon>
        <taxon>Magnoliopsida</taxon>
        <taxon>eudicotyledons</taxon>
        <taxon>Gunneridae</taxon>
        <taxon>Pentapetalae</taxon>
        <taxon>asterids</taxon>
        <taxon>lamiids</taxon>
        <taxon>Lamiales</taxon>
        <taxon>Lamiaceae</taxon>
        <taxon>Nepetoideae</taxon>
        <taxon>Mentheae</taxon>
        <taxon>Salviinae</taxon>
        <taxon>Salvia</taxon>
        <taxon>Salvia subgen. Calosphace</taxon>
    </lineage>
</organism>
<evidence type="ECO:0000259" key="8">
    <source>
        <dbReference type="PROSITE" id="PS51294"/>
    </source>
</evidence>
<dbReference type="InterPro" id="IPR009057">
    <property type="entry name" value="Homeodomain-like_sf"/>
</dbReference>
<evidence type="ECO:0000256" key="5">
    <source>
        <dbReference type="ARBA" id="ARBA00057804"/>
    </source>
</evidence>
<feature type="domain" description="Myb-like" evidence="7">
    <location>
        <begin position="9"/>
        <end position="61"/>
    </location>
</feature>
<dbReference type="Proteomes" id="UP001567538">
    <property type="component" value="Unassembled WGS sequence"/>
</dbReference>
<dbReference type="EMBL" id="JBEAFC010000008">
    <property type="protein sequence ID" value="KAL1542952.1"/>
    <property type="molecule type" value="Genomic_DNA"/>
</dbReference>
<dbReference type="CDD" id="cd00167">
    <property type="entry name" value="SANT"/>
    <property type="match status" value="2"/>
</dbReference>
<feature type="domain" description="Myb-like" evidence="7">
    <location>
        <begin position="62"/>
        <end position="112"/>
    </location>
</feature>
<dbReference type="AlphaFoldDB" id="A0ABD1GFR5"/>
<accession>A0ABD1GFR5</accession>
<feature type="compositionally biased region" description="Basic and acidic residues" evidence="6">
    <location>
        <begin position="159"/>
        <end position="168"/>
    </location>
</feature>
<evidence type="ECO:0000313" key="9">
    <source>
        <dbReference type="EMBL" id="KAL1542952.1"/>
    </source>
</evidence>
<dbReference type="PROSITE" id="PS51294">
    <property type="entry name" value="HTH_MYB"/>
    <property type="match status" value="2"/>
</dbReference>
<protein>
    <submittedName>
        <fullName evidence="9">MYB-related transcription factor</fullName>
    </submittedName>
</protein>
<keyword evidence="4" id="KW-0539">Nucleus</keyword>
<keyword evidence="3" id="KW-0238">DNA-binding</keyword>
<evidence type="ECO:0000256" key="3">
    <source>
        <dbReference type="ARBA" id="ARBA00023125"/>
    </source>
</evidence>
<sequence>MVKAAYVDKDGLKKGAWSEEEDNKLRSYIVRYGHWNWRLLPKFAGLQRCGKSCRLRWMNYLKPGVKRGEFDEEERDLIAKLHQELGNKWSGIAAKLPGRTDNDVKNYWMTHLQKREKSSKYVADCISEEEKSSNNRRKIEKSSARSEVTSSVDPKSSSRKSEKSKVSDSEMFILESSNSNSSLVLNAFKWDLNLSVEQNGLEIL</sequence>
<feature type="region of interest" description="Disordered" evidence="6">
    <location>
        <begin position="133"/>
        <end position="169"/>
    </location>
</feature>
<reference evidence="9 10" key="1">
    <citation type="submission" date="2024-06" db="EMBL/GenBank/DDBJ databases">
        <title>A chromosome level genome sequence of Diviner's sage (Salvia divinorum).</title>
        <authorList>
            <person name="Ford S.A."/>
            <person name="Ro D.-K."/>
            <person name="Ness R.W."/>
            <person name="Phillips M.A."/>
        </authorList>
    </citation>
    <scope>NUCLEOTIDE SEQUENCE [LARGE SCALE GENOMIC DNA]</scope>
    <source>
        <strain evidence="9">SAF-2024a</strain>
        <tissue evidence="9">Leaf</tissue>
    </source>
</reference>
<keyword evidence="2" id="KW-0677">Repeat</keyword>
<comment type="caution">
    <text evidence="9">The sequence shown here is derived from an EMBL/GenBank/DDBJ whole genome shotgun (WGS) entry which is preliminary data.</text>
</comment>
<feature type="compositionally biased region" description="Low complexity" evidence="6">
    <location>
        <begin position="146"/>
        <end position="155"/>
    </location>
</feature>
<dbReference type="PANTHER" id="PTHR10641:SF1377">
    <property type="entry name" value="MYB-RELATED PROTEIN MYB4-LIKE"/>
    <property type="match status" value="1"/>
</dbReference>
<feature type="domain" description="HTH myb-type" evidence="8">
    <location>
        <begin position="9"/>
        <end position="61"/>
    </location>
</feature>
<evidence type="ECO:0000256" key="4">
    <source>
        <dbReference type="ARBA" id="ARBA00023242"/>
    </source>
</evidence>
<name>A0ABD1GFR5_SALDI</name>
<comment type="subcellular location">
    <subcellularLocation>
        <location evidence="1">Nucleus</location>
    </subcellularLocation>
</comment>
<dbReference type="GO" id="GO:0003677">
    <property type="term" value="F:DNA binding"/>
    <property type="evidence" value="ECO:0007669"/>
    <property type="project" value="UniProtKB-KW"/>
</dbReference>